<feature type="compositionally biased region" description="Low complexity" evidence="1">
    <location>
        <begin position="12"/>
        <end position="31"/>
    </location>
</feature>
<gene>
    <name evidence="2" type="ORF">ERS007681_03125</name>
    <name evidence="3" type="ORF">ERS007720_01600</name>
</gene>
<dbReference type="EMBL" id="CFOE01000496">
    <property type="protein sequence ID" value="CFE42178.1"/>
    <property type="molecule type" value="Genomic_DNA"/>
</dbReference>
<protein>
    <submittedName>
        <fullName evidence="3">Uncharacterized protein</fullName>
    </submittedName>
</protein>
<feature type="region of interest" description="Disordered" evidence="1">
    <location>
        <begin position="1"/>
        <end position="33"/>
    </location>
</feature>
<proteinExistence type="predicted"/>
<evidence type="ECO:0000313" key="3">
    <source>
        <dbReference type="EMBL" id="COW07318.1"/>
    </source>
</evidence>
<reference evidence="4 5" key="1">
    <citation type="submission" date="2015-03" db="EMBL/GenBank/DDBJ databases">
        <authorList>
            <consortium name="Pathogen Informatics"/>
        </authorList>
    </citation>
    <scope>NUCLEOTIDE SEQUENCE [LARGE SCALE GENOMIC DNA]</scope>
    <source>
        <strain evidence="2 5">G09901357</strain>
        <strain evidence="3 4">M09401471</strain>
    </source>
</reference>
<dbReference type="EMBL" id="CSAJ01000166">
    <property type="protein sequence ID" value="COW07318.1"/>
    <property type="molecule type" value="Genomic_DNA"/>
</dbReference>
<evidence type="ECO:0000313" key="2">
    <source>
        <dbReference type="EMBL" id="CFE42178.1"/>
    </source>
</evidence>
<evidence type="ECO:0000313" key="5">
    <source>
        <dbReference type="Proteomes" id="UP000048289"/>
    </source>
</evidence>
<dbReference type="AlphaFoldDB" id="A0A655IP77"/>
<sequence>MGHGVTACGTKSPVSTSESSSGSRLKCSSGGTTPCRSDRIALISPTVPADAVLCPMLLLADPSAQGVPAPYTRARLRYSIGSPIGVPVPCASTTPTVSGCTPAAANAARYTATWASSDGMVSVSVRPS</sequence>
<organism evidence="3 4">
    <name type="scientific">Mycobacterium tuberculosis</name>
    <dbReference type="NCBI Taxonomy" id="1773"/>
    <lineage>
        <taxon>Bacteria</taxon>
        <taxon>Bacillati</taxon>
        <taxon>Actinomycetota</taxon>
        <taxon>Actinomycetes</taxon>
        <taxon>Mycobacteriales</taxon>
        <taxon>Mycobacteriaceae</taxon>
        <taxon>Mycobacterium</taxon>
        <taxon>Mycobacterium tuberculosis complex</taxon>
    </lineage>
</organism>
<name>A0A655IP77_MYCTX</name>
<evidence type="ECO:0000313" key="4">
    <source>
        <dbReference type="Proteomes" id="UP000044938"/>
    </source>
</evidence>
<accession>A0A655IP77</accession>
<evidence type="ECO:0000256" key="1">
    <source>
        <dbReference type="SAM" id="MobiDB-lite"/>
    </source>
</evidence>
<dbReference type="Proteomes" id="UP000048289">
    <property type="component" value="Unassembled WGS sequence"/>
</dbReference>
<dbReference type="Proteomes" id="UP000044938">
    <property type="component" value="Unassembled WGS sequence"/>
</dbReference>